<dbReference type="InterPro" id="IPR036390">
    <property type="entry name" value="WH_DNA-bd_sf"/>
</dbReference>
<protein>
    <submittedName>
        <fullName evidence="2">Transcriptional regulator</fullName>
    </submittedName>
</protein>
<dbReference type="Proteomes" id="UP000010843">
    <property type="component" value="Plasmid pNATPE01"/>
</dbReference>
<evidence type="ECO:0000259" key="1">
    <source>
        <dbReference type="Pfam" id="PF03551"/>
    </source>
</evidence>
<reference evidence="3" key="1">
    <citation type="submission" date="2012-02" db="EMBL/GenBank/DDBJ databases">
        <title>Complete sequence of plasmid 1 of Natrinema pellirubrum DSM 15624.</title>
        <authorList>
            <person name="Lucas S."/>
            <person name="Han J."/>
            <person name="Lapidus A."/>
            <person name="Cheng J.-F."/>
            <person name="Goodwin L."/>
            <person name="Pitluck S."/>
            <person name="Peters L."/>
            <person name="Teshima H."/>
            <person name="Detter J.C."/>
            <person name="Han C."/>
            <person name="Tapia R."/>
            <person name="Land M."/>
            <person name="Hauser L."/>
            <person name="Kyrpides N."/>
            <person name="Ivanova N."/>
            <person name="Pagani I."/>
            <person name="Sproer C."/>
            <person name="Anderson I."/>
            <person name="Woyke T."/>
        </authorList>
    </citation>
    <scope>NUCLEOTIDE SEQUENCE [LARGE SCALE GENOMIC DNA]</scope>
    <source>
        <strain evidence="3">DSM 15624 / JCM 10476 / NCIMB 786</strain>
        <plasmid evidence="3">pNATPE01</plasmid>
    </source>
</reference>
<dbReference type="Pfam" id="PF03551">
    <property type="entry name" value="PadR"/>
    <property type="match status" value="1"/>
</dbReference>
<proteinExistence type="predicted"/>
<feature type="domain" description="Transcription regulator PadR N-terminal" evidence="1">
    <location>
        <begin position="26"/>
        <end position="88"/>
    </location>
</feature>
<name>L0JQM8_NATP1</name>
<keyword evidence="2" id="KW-0614">Plasmid</keyword>
<gene>
    <name evidence="2" type="ordered locus">Natpe_4078</name>
</gene>
<dbReference type="InterPro" id="IPR036388">
    <property type="entry name" value="WH-like_DNA-bd_sf"/>
</dbReference>
<dbReference type="Gene3D" id="1.10.10.10">
    <property type="entry name" value="Winged helix-like DNA-binding domain superfamily/Winged helix DNA-binding domain"/>
    <property type="match status" value="1"/>
</dbReference>
<evidence type="ECO:0000313" key="2">
    <source>
        <dbReference type="EMBL" id="AGB33800.1"/>
    </source>
</evidence>
<sequence length="143" mass="16718">MWQFFCAKVDSPASNVGISYVITGRDDPQGLSIKGELKEYYENEIHYGRLYPNFDTVVDKELVYKDKGEADKRTNYYTITVRGRRELEDRWEWEDVRVYPEVSTTGTVCSREIISLSWTTRVSSSYGLRPCWRHVASRDKIVS</sequence>
<organism evidence="2 3">
    <name type="scientific">Natrinema pellirubrum (strain DSM 15624 / CIP 106293 / JCM 10476 / NCIMB 786 / 157)</name>
    <dbReference type="NCBI Taxonomy" id="797303"/>
    <lineage>
        <taxon>Archaea</taxon>
        <taxon>Methanobacteriati</taxon>
        <taxon>Methanobacteriota</taxon>
        <taxon>Stenosarchaea group</taxon>
        <taxon>Halobacteria</taxon>
        <taxon>Halobacteriales</taxon>
        <taxon>Natrialbaceae</taxon>
        <taxon>Natrinema</taxon>
    </lineage>
</organism>
<dbReference type="SUPFAM" id="SSF46785">
    <property type="entry name" value="Winged helix' DNA-binding domain"/>
    <property type="match status" value="1"/>
</dbReference>
<dbReference type="EMBL" id="CP003373">
    <property type="protein sequence ID" value="AGB33800.1"/>
    <property type="molecule type" value="Genomic_DNA"/>
</dbReference>
<evidence type="ECO:0000313" key="3">
    <source>
        <dbReference type="Proteomes" id="UP000010843"/>
    </source>
</evidence>
<dbReference type="KEGG" id="npe:Natpe_4078"/>
<dbReference type="AlphaFoldDB" id="L0JQM8"/>
<dbReference type="eggNOG" id="arCOG00005">
    <property type="taxonomic scope" value="Archaea"/>
</dbReference>
<dbReference type="InterPro" id="IPR005149">
    <property type="entry name" value="Tscrpt_reg_PadR_N"/>
</dbReference>
<accession>L0JQM8</accession>
<geneLocation type="plasmid" evidence="2 3">
    <name>pNATPE01</name>
</geneLocation>
<dbReference type="HOGENOM" id="CLU_1801752_0_0_2"/>